<dbReference type="AlphaFoldDB" id="A0A1N7DH82"/>
<evidence type="ECO:0000313" key="2">
    <source>
        <dbReference type="EMBL" id="SIR75154.1"/>
    </source>
</evidence>
<evidence type="ECO:0000313" key="3">
    <source>
        <dbReference type="Proteomes" id="UP000186914"/>
    </source>
</evidence>
<reference evidence="3" key="1">
    <citation type="submission" date="2017-01" db="EMBL/GenBank/DDBJ databases">
        <authorList>
            <person name="Varghese N."/>
            <person name="Submissions S."/>
        </authorList>
    </citation>
    <scope>NUCLEOTIDE SEQUENCE [LARGE SCALE GENOMIC DNA]</scope>
    <source>
        <strain evidence="3">CGMCC 1.7737</strain>
    </source>
</reference>
<keyword evidence="1" id="KW-1133">Transmembrane helix</keyword>
<keyword evidence="1" id="KW-0812">Transmembrane</keyword>
<keyword evidence="3" id="KW-1185">Reference proteome</keyword>
<dbReference type="EMBL" id="FTNO01000004">
    <property type="protein sequence ID" value="SIR75154.1"/>
    <property type="molecule type" value="Genomic_DNA"/>
</dbReference>
<proteinExistence type="predicted"/>
<organism evidence="2 3">
    <name type="scientific">Haladaptatus litoreus</name>
    <dbReference type="NCBI Taxonomy" id="553468"/>
    <lineage>
        <taxon>Archaea</taxon>
        <taxon>Methanobacteriati</taxon>
        <taxon>Methanobacteriota</taxon>
        <taxon>Stenosarchaea group</taxon>
        <taxon>Halobacteria</taxon>
        <taxon>Halobacteriales</taxon>
        <taxon>Haladaptataceae</taxon>
        <taxon>Haladaptatus</taxon>
    </lineage>
</organism>
<protein>
    <submittedName>
        <fullName evidence="2">Uncharacterized protein</fullName>
    </submittedName>
</protein>
<gene>
    <name evidence="2" type="ORF">SAMN05421858_3615</name>
</gene>
<accession>A0A1N7DH82</accession>
<feature type="transmembrane region" description="Helical" evidence="1">
    <location>
        <begin position="103"/>
        <end position="122"/>
    </location>
</feature>
<evidence type="ECO:0000256" key="1">
    <source>
        <dbReference type="SAM" id="Phobius"/>
    </source>
</evidence>
<keyword evidence="1" id="KW-0472">Membrane</keyword>
<sequence>MTEGVRCSAYSRIKAAFPPICNGRFTGTEYRPSLRDRVFSLLGTTISVRRPVGPDVVEWASTFLPRDESMQSIGTVKDRVRQRGNIGSIGGTRERLIVPFVEYLALLSAAVAGYFVGFIPALKGEAFSSNLRKRHQCGA</sequence>
<dbReference type="Proteomes" id="UP000186914">
    <property type="component" value="Unassembled WGS sequence"/>
</dbReference>
<name>A0A1N7DH82_9EURY</name>